<organism evidence="1 2">
    <name type="scientific">Tautonia sociabilis</name>
    <dbReference type="NCBI Taxonomy" id="2080755"/>
    <lineage>
        <taxon>Bacteria</taxon>
        <taxon>Pseudomonadati</taxon>
        <taxon>Planctomycetota</taxon>
        <taxon>Planctomycetia</taxon>
        <taxon>Isosphaerales</taxon>
        <taxon>Isosphaeraceae</taxon>
        <taxon>Tautonia</taxon>
    </lineage>
</organism>
<sequence length="77" mass="8517">MVVHIADVGSQIIAGRILPISKRIMVGIAIMMLSRLCQHAMFGGMAMIARCVSQQQCNCHENAESIIEHTNTLYQTM</sequence>
<reference evidence="1 2" key="2">
    <citation type="submission" date="2019-01" db="EMBL/GenBank/DDBJ databases">
        <title>Tautonia sociabilis, a novel thermotolerant planctomycete of Isosphaeraceae family, isolated from a 4000 m deep subterranean habitat.</title>
        <authorList>
            <person name="Kovaleva O.L."/>
            <person name="Elcheninov A.G."/>
            <person name="Van Heerden E."/>
            <person name="Toshchakov S.V."/>
            <person name="Novikov A."/>
            <person name="Bonch-Osmolovskaya E.A."/>
            <person name="Kublanov I.V."/>
        </authorList>
    </citation>
    <scope>NUCLEOTIDE SEQUENCE [LARGE SCALE GENOMIC DNA]</scope>
    <source>
        <strain evidence="1 2">GM2012</strain>
    </source>
</reference>
<proteinExistence type="predicted"/>
<dbReference type="AlphaFoldDB" id="A0A432MR91"/>
<gene>
    <name evidence="1" type="ORF">TsocGM_01625</name>
</gene>
<evidence type="ECO:0000313" key="2">
    <source>
        <dbReference type="Proteomes" id="UP000280296"/>
    </source>
</evidence>
<dbReference type="EMBL" id="RYZH01000002">
    <property type="protein sequence ID" value="RUL89496.1"/>
    <property type="molecule type" value="Genomic_DNA"/>
</dbReference>
<comment type="caution">
    <text evidence="1">The sequence shown here is derived from an EMBL/GenBank/DDBJ whole genome shotgun (WGS) entry which is preliminary data.</text>
</comment>
<keyword evidence="2" id="KW-1185">Reference proteome</keyword>
<dbReference type="RefSeq" id="WP_126723572.1">
    <property type="nucleotide sequence ID" value="NZ_RYZH01000002.1"/>
</dbReference>
<evidence type="ECO:0000313" key="1">
    <source>
        <dbReference type="EMBL" id="RUL89496.1"/>
    </source>
</evidence>
<accession>A0A432MR91</accession>
<dbReference type="Proteomes" id="UP000280296">
    <property type="component" value="Unassembled WGS sequence"/>
</dbReference>
<protein>
    <submittedName>
        <fullName evidence="1">Uncharacterized protein</fullName>
    </submittedName>
</protein>
<name>A0A432MR91_9BACT</name>
<reference evidence="1 2" key="1">
    <citation type="submission" date="2018-12" db="EMBL/GenBank/DDBJ databases">
        <authorList>
            <person name="Toschakov S.V."/>
        </authorList>
    </citation>
    <scope>NUCLEOTIDE SEQUENCE [LARGE SCALE GENOMIC DNA]</scope>
    <source>
        <strain evidence="1 2">GM2012</strain>
    </source>
</reference>